<protein>
    <submittedName>
        <fullName evidence="1">Uncharacterized protein</fullName>
    </submittedName>
</protein>
<accession>A0ABN0BN88</accession>
<organism evidence="1 2">
    <name type="scientific">Bacteroides fragilis 3_1_12</name>
    <dbReference type="NCBI Taxonomy" id="457424"/>
    <lineage>
        <taxon>Bacteria</taxon>
        <taxon>Pseudomonadati</taxon>
        <taxon>Bacteroidota</taxon>
        <taxon>Bacteroidia</taxon>
        <taxon>Bacteroidales</taxon>
        <taxon>Bacteroidaceae</taxon>
        <taxon>Bacteroides</taxon>
    </lineage>
</organism>
<gene>
    <name evidence="1" type="ORF">BFAG_03106</name>
</gene>
<keyword evidence="2" id="KW-1185">Reference proteome</keyword>
<sequence length="72" mass="8264">MLKMKKLFIYKGLELDANINGYATYELKAIPFKPKYAGQLNFYINVVDDQMRGENVSSAGAHKRLRRRPLSA</sequence>
<proteinExistence type="predicted"/>
<evidence type="ECO:0000313" key="1">
    <source>
        <dbReference type="EMBL" id="EFR54408.1"/>
    </source>
</evidence>
<dbReference type="EMBL" id="EQ973215">
    <property type="protein sequence ID" value="EFR54408.1"/>
    <property type="molecule type" value="Genomic_DNA"/>
</dbReference>
<name>A0ABN0BN88_BACFG</name>
<dbReference type="Proteomes" id="UP000005101">
    <property type="component" value="Unassembled WGS sequence"/>
</dbReference>
<reference evidence="1 2" key="1">
    <citation type="submission" date="2008-12" db="EMBL/GenBank/DDBJ databases">
        <title>Annotation of Bacteroides fragilis strain 3_1_12.</title>
        <authorList>
            <consortium name="The Broad Institute Genome Sequencing Platform"/>
            <person name="Ward D."/>
            <person name="Young S.K."/>
            <person name="Kodira C.D."/>
            <person name="Zeng Q."/>
            <person name="Koehrsen M."/>
            <person name="Alvarado L."/>
            <person name="Berlin A."/>
            <person name="Borenstein D."/>
            <person name="Chen Z."/>
            <person name="Engels R."/>
            <person name="Freedman E."/>
            <person name="Gellesch M."/>
            <person name="Goldberg J."/>
            <person name="Griggs A."/>
            <person name="Gujja S."/>
            <person name="Heiman D."/>
            <person name="Hepburn T."/>
            <person name="Howarth C."/>
            <person name="Jen D."/>
            <person name="Larson L."/>
            <person name="Lewis B."/>
            <person name="Mehta T."/>
            <person name="Park D."/>
            <person name="Pearson M."/>
            <person name="Roberts A."/>
            <person name="Saif S."/>
            <person name="Shea T."/>
            <person name="Shenoy N."/>
            <person name="Sisk P."/>
            <person name="Stolte C."/>
            <person name="Sykes S."/>
            <person name="Walk T."/>
            <person name="White J."/>
            <person name="Yandava C."/>
            <person name="Allen-Vercoe E."/>
            <person name="Strauss J."/>
            <person name="Ambrose C."/>
            <person name="Lander E."/>
            <person name="Nusbaum C."/>
            <person name="Galagan J."/>
            <person name="Birren B."/>
        </authorList>
    </citation>
    <scope>NUCLEOTIDE SEQUENCE [LARGE SCALE GENOMIC DNA]</scope>
    <source>
        <strain evidence="1 2">3_1_12</strain>
    </source>
</reference>
<evidence type="ECO:0000313" key="2">
    <source>
        <dbReference type="Proteomes" id="UP000005101"/>
    </source>
</evidence>